<dbReference type="AlphaFoldDB" id="A0A922MBN9"/>
<accession>A0A922MBN9</accession>
<reference evidence="1" key="1">
    <citation type="journal article" date="2021" name="G3 (Bethesda)">
        <title>Genome and transcriptome analysis of the beet armyworm Spodoptera exigua reveals targets for pest control. .</title>
        <authorList>
            <person name="Simon S."/>
            <person name="Breeschoten T."/>
            <person name="Jansen H.J."/>
            <person name="Dirks R.P."/>
            <person name="Schranz M.E."/>
            <person name="Ros V.I.D."/>
        </authorList>
    </citation>
    <scope>NUCLEOTIDE SEQUENCE</scope>
    <source>
        <strain evidence="1">TB_SE_WUR_2020</strain>
    </source>
</reference>
<sequence length="256" mass="28957">MNAIDDLAETHRLAIDSLKQRMADFEAHLKASSPGEDLSGLRRDYSVFKEHVWSVLTILQQQMLEVRRSSDVIEMRHRQKFLLLGGVPEKSEEIVVEVVASILTRQLELPDVTLASIKVCHRLGAAAEGRPRPILFRFTDLALKKKVWRAKTKLKGTSYVLSEFLTRQRQSAFTVARKLFGVRSVWTMDGNINIKLPDGRRRRVFVYEEVVELGTEHGRSLEVPQPSLSTKAGSKIITVSSPAQVSSRSRRNGPKK</sequence>
<organism evidence="1 2">
    <name type="scientific">Spodoptera exigua</name>
    <name type="common">Beet armyworm</name>
    <name type="synonym">Noctua fulgens</name>
    <dbReference type="NCBI Taxonomy" id="7107"/>
    <lineage>
        <taxon>Eukaryota</taxon>
        <taxon>Metazoa</taxon>
        <taxon>Ecdysozoa</taxon>
        <taxon>Arthropoda</taxon>
        <taxon>Hexapoda</taxon>
        <taxon>Insecta</taxon>
        <taxon>Pterygota</taxon>
        <taxon>Neoptera</taxon>
        <taxon>Endopterygota</taxon>
        <taxon>Lepidoptera</taxon>
        <taxon>Glossata</taxon>
        <taxon>Ditrysia</taxon>
        <taxon>Noctuoidea</taxon>
        <taxon>Noctuidae</taxon>
        <taxon>Amphipyrinae</taxon>
        <taxon>Spodoptera</taxon>
    </lineage>
</organism>
<dbReference type="Proteomes" id="UP000814243">
    <property type="component" value="Unassembled WGS sequence"/>
</dbReference>
<dbReference type="EMBL" id="JACEFF010000638">
    <property type="protein sequence ID" value="KAH9633749.1"/>
    <property type="molecule type" value="Genomic_DNA"/>
</dbReference>
<proteinExistence type="predicted"/>
<comment type="caution">
    <text evidence="1">The sequence shown here is derived from an EMBL/GenBank/DDBJ whole genome shotgun (WGS) entry which is preliminary data.</text>
</comment>
<gene>
    <name evidence="1" type="ORF">HF086_011048</name>
</gene>
<name>A0A922MBN9_SPOEX</name>
<protein>
    <submittedName>
        <fullName evidence="1">Uncharacterized protein</fullName>
    </submittedName>
</protein>
<evidence type="ECO:0000313" key="2">
    <source>
        <dbReference type="Proteomes" id="UP000814243"/>
    </source>
</evidence>
<evidence type="ECO:0000313" key="1">
    <source>
        <dbReference type="EMBL" id="KAH9633749.1"/>
    </source>
</evidence>
<dbReference type="Gene3D" id="3.30.70.1820">
    <property type="entry name" value="L1 transposable element, RRM domain"/>
    <property type="match status" value="1"/>
</dbReference>